<comment type="catalytic activity">
    <reaction evidence="9">
        <text>a 5'-end NAD(+)-phospho-ribonucleoside in mRNA + H2O = a 5'-end phospho-adenosine-phospho-ribonucleoside in mRNA + beta-nicotinamide D-ribonucleotide + 2 H(+)</text>
        <dbReference type="Rhea" id="RHEA:60876"/>
        <dbReference type="Rhea" id="RHEA-COMP:15698"/>
        <dbReference type="Rhea" id="RHEA-COMP:15719"/>
        <dbReference type="ChEBI" id="CHEBI:14649"/>
        <dbReference type="ChEBI" id="CHEBI:15377"/>
        <dbReference type="ChEBI" id="CHEBI:15378"/>
        <dbReference type="ChEBI" id="CHEBI:144029"/>
        <dbReference type="ChEBI" id="CHEBI:144051"/>
    </reaction>
    <physiologicalReaction direction="left-to-right" evidence="9">
        <dbReference type="Rhea" id="RHEA:60877"/>
    </physiologicalReaction>
</comment>
<accession>A0A9D1FA13</accession>
<evidence type="ECO:0000313" key="12">
    <source>
        <dbReference type="Proteomes" id="UP000886741"/>
    </source>
</evidence>
<dbReference type="GO" id="GO:0006742">
    <property type="term" value="P:NADP+ catabolic process"/>
    <property type="evidence" value="ECO:0007669"/>
    <property type="project" value="TreeGrafter"/>
</dbReference>
<dbReference type="PROSITE" id="PS51462">
    <property type="entry name" value="NUDIX"/>
    <property type="match status" value="1"/>
</dbReference>
<dbReference type="InterPro" id="IPR015376">
    <property type="entry name" value="Znr_NADH_PPase"/>
</dbReference>
<evidence type="ECO:0000256" key="3">
    <source>
        <dbReference type="ARBA" id="ARBA00009595"/>
    </source>
</evidence>
<keyword evidence="7" id="KW-0460">Magnesium</keyword>
<protein>
    <recommendedName>
        <fullName evidence="4">NAD(+) diphosphatase</fullName>
        <ecNumber evidence="4">3.6.1.22</ecNumber>
    </recommendedName>
</protein>
<dbReference type="Pfam" id="PF00293">
    <property type="entry name" value="NUDIX"/>
    <property type="match status" value="1"/>
</dbReference>
<sequence length="285" mass="32207">MVQDIFPHHFENTFMHRAPQPEDFVLAYDGDRLLMAHDGGITLPTAAQITGPLQYLFTLDDRGYYLLEAPAPAAPAGFAYESSRDYRGWEPAETRYACAVAESLHRWYRGNRFCGCCGAPMEKSKTERAMVCPDCGNTVYPKICPAVIVGVCDGDRLLLTKYNGRVTKQYALVAGFAEIGETIEETVRREVFEEVGLKLGQLRFYKSQPWVFTDTLLMGFYAQLHGDDAIRLQEDELSLGQWFHRSELPDDHSGISLTGEMIETFRRGQDPFSLARHGQQHPLEV</sequence>
<organism evidence="11 12">
    <name type="scientific">Candidatus Avoscillospira avistercoris</name>
    <dbReference type="NCBI Taxonomy" id="2840707"/>
    <lineage>
        <taxon>Bacteria</taxon>
        <taxon>Bacillati</taxon>
        <taxon>Bacillota</taxon>
        <taxon>Clostridia</taxon>
        <taxon>Eubacteriales</taxon>
        <taxon>Oscillospiraceae</taxon>
        <taxon>Oscillospiraceae incertae sedis</taxon>
        <taxon>Candidatus Avoscillospira</taxon>
    </lineage>
</organism>
<dbReference type="InterPro" id="IPR020084">
    <property type="entry name" value="NUDIX_hydrolase_CS"/>
</dbReference>
<keyword evidence="6 11" id="KW-0378">Hydrolase</keyword>
<dbReference type="Proteomes" id="UP000886741">
    <property type="component" value="Unassembled WGS sequence"/>
</dbReference>
<evidence type="ECO:0000256" key="6">
    <source>
        <dbReference type="ARBA" id="ARBA00022801"/>
    </source>
</evidence>
<feature type="domain" description="Nudix hydrolase" evidence="10">
    <location>
        <begin position="141"/>
        <end position="269"/>
    </location>
</feature>
<evidence type="ECO:0000313" key="11">
    <source>
        <dbReference type="EMBL" id="HIS64486.1"/>
    </source>
</evidence>
<dbReference type="InterPro" id="IPR015797">
    <property type="entry name" value="NUDIX_hydrolase-like_dom_sf"/>
</dbReference>
<dbReference type="PANTHER" id="PTHR42904">
    <property type="entry name" value="NUDIX HYDROLASE, NUDC SUBFAMILY"/>
    <property type="match status" value="1"/>
</dbReference>
<dbReference type="Pfam" id="PF09297">
    <property type="entry name" value="Zn_ribbon_NUD"/>
    <property type="match status" value="1"/>
</dbReference>
<dbReference type="AlphaFoldDB" id="A0A9D1FA13"/>
<comment type="cofactor">
    <cofactor evidence="2">
        <name>Zn(2+)</name>
        <dbReference type="ChEBI" id="CHEBI:29105"/>
    </cofactor>
</comment>
<dbReference type="EMBL" id="DVJJ01000060">
    <property type="protein sequence ID" value="HIS64486.1"/>
    <property type="molecule type" value="Genomic_DNA"/>
</dbReference>
<proteinExistence type="inferred from homology"/>
<dbReference type="Gene3D" id="3.90.79.10">
    <property type="entry name" value="Nucleoside Triphosphate Pyrophosphohydrolase"/>
    <property type="match status" value="1"/>
</dbReference>
<comment type="caution">
    <text evidence="11">The sequence shown here is derived from an EMBL/GenBank/DDBJ whole genome shotgun (WGS) entry which is preliminary data.</text>
</comment>
<dbReference type="Gene3D" id="3.90.79.20">
    <property type="match status" value="1"/>
</dbReference>
<evidence type="ECO:0000259" key="10">
    <source>
        <dbReference type="PROSITE" id="PS51462"/>
    </source>
</evidence>
<dbReference type="CDD" id="cd03429">
    <property type="entry name" value="NUDIX_NADH_pyrophosphatase_Nudt13"/>
    <property type="match status" value="1"/>
</dbReference>
<reference evidence="11" key="1">
    <citation type="submission" date="2020-10" db="EMBL/GenBank/DDBJ databases">
        <authorList>
            <person name="Gilroy R."/>
        </authorList>
    </citation>
    <scope>NUCLEOTIDE SEQUENCE</scope>
    <source>
        <strain evidence="11">ChiBcec16-1751</strain>
    </source>
</reference>
<dbReference type="EC" id="3.6.1.22" evidence="4"/>
<dbReference type="GO" id="GO:0046872">
    <property type="term" value="F:metal ion binding"/>
    <property type="evidence" value="ECO:0007669"/>
    <property type="project" value="UniProtKB-KW"/>
</dbReference>
<comment type="similarity">
    <text evidence="3">Belongs to the Nudix hydrolase family. NudC subfamily.</text>
</comment>
<gene>
    <name evidence="11" type="primary">nudC</name>
    <name evidence="11" type="ORF">IAA83_03820</name>
</gene>
<dbReference type="InterPro" id="IPR050241">
    <property type="entry name" value="NAD-cap_RNA_hydrolase_NudC"/>
</dbReference>
<dbReference type="InterPro" id="IPR000086">
    <property type="entry name" value="NUDIX_hydrolase_dom"/>
</dbReference>
<dbReference type="GO" id="GO:0019677">
    <property type="term" value="P:NAD+ catabolic process"/>
    <property type="evidence" value="ECO:0007669"/>
    <property type="project" value="TreeGrafter"/>
</dbReference>
<dbReference type="SUPFAM" id="SSF55811">
    <property type="entry name" value="Nudix"/>
    <property type="match status" value="1"/>
</dbReference>
<dbReference type="GO" id="GO:0005829">
    <property type="term" value="C:cytosol"/>
    <property type="evidence" value="ECO:0007669"/>
    <property type="project" value="TreeGrafter"/>
</dbReference>
<dbReference type="InterPro" id="IPR049734">
    <property type="entry name" value="NudC-like_C"/>
</dbReference>
<evidence type="ECO:0000256" key="7">
    <source>
        <dbReference type="ARBA" id="ARBA00022842"/>
    </source>
</evidence>
<evidence type="ECO:0000256" key="4">
    <source>
        <dbReference type="ARBA" id="ARBA00012381"/>
    </source>
</evidence>
<dbReference type="PROSITE" id="PS00893">
    <property type="entry name" value="NUDIX_BOX"/>
    <property type="match status" value="1"/>
</dbReference>
<dbReference type="GO" id="GO:0035529">
    <property type="term" value="F:NADH pyrophosphatase activity"/>
    <property type="evidence" value="ECO:0007669"/>
    <property type="project" value="TreeGrafter"/>
</dbReference>
<evidence type="ECO:0000256" key="9">
    <source>
        <dbReference type="ARBA" id="ARBA00023679"/>
    </source>
</evidence>
<name>A0A9D1FA13_9FIRM</name>
<evidence type="ECO:0000256" key="8">
    <source>
        <dbReference type="ARBA" id="ARBA00023027"/>
    </source>
</evidence>
<comment type="cofactor">
    <cofactor evidence="1">
        <name>Mg(2+)</name>
        <dbReference type="ChEBI" id="CHEBI:18420"/>
    </cofactor>
</comment>
<reference evidence="11" key="2">
    <citation type="journal article" date="2021" name="PeerJ">
        <title>Extensive microbial diversity within the chicken gut microbiome revealed by metagenomics and culture.</title>
        <authorList>
            <person name="Gilroy R."/>
            <person name="Ravi A."/>
            <person name="Getino M."/>
            <person name="Pursley I."/>
            <person name="Horton D.L."/>
            <person name="Alikhan N.F."/>
            <person name="Baker D."/>
            <person name="Gharbi K."/>
            <person name="Hall N."/>
            <person name="Watson M."/>
            <person name="Adriaenssens E.M."/>
            <person name="Foster-Nyarko E."/>
            <person name="Jarju S."/>
            <person name="Secka A."/>
            <person name="Antonio M."/>
            <person name="Oren A."/>
            <person name="Chaudhuri R.R."/>
            <person name="La Ragione R."/>
            <person name="Hildebrand F."/>
            <person name="Pallen M.J."/>
        </authorList>
    </citation>
    <scope>NUCLEOTIDE SEQUENCE</scope>
    <source>
        <strain evidence="11">ChiBcec16-1751</strain>
    </source>
</reference>
<evidence type="ECO:0000256" key="1">
    <source>
        <dbReference type="ARBA" id="ARBA00001946"/>
    </source>
</evidence>
<evidence type="ECO:0000256" key="5">
    <source>
        <dbReference type="ARBA" id="ARBA00022723"/>
    </source>
</evidence>
<keyword evidence="5" id="KW-0479">Metal-binding</keyword>
<keyword evidence="8" id="KW-0520">NAD</keyword>
<evidence type="ECO:0000256" key="2">
    <source>
        <dbReference type="ARBA" id="ARBA00001947"/>
    </source>
</evidence>
<dbReference type="NCBIfam" id="NF001299">
    <property type="entry name" value="PRK00241.1"/>
    <property type="match status" value="1"/>
</dbReference>
<dbReference type="PANTHER" id="PTHR42904:SF6">
    <property type="entry name" value="NAD-CAPPED RNA HYDROLASE NUDT12"/>
    <property type="match status" value="1"/>
</dbReference>